<comment type="caution">
    <text evidence="2">The sequence shown here is derived from an EMBL/GenBank/DDBJ whole genome shotgun (WGS) entry which is preliminary data.</text>
</comment>
<keyword evidence="1" id="KW-0812">Transmembrane</keyword>
<reference evidence="3" key="1">
    <citation type="submission" date="2017-09" db="EMBL/GenBank/DDBJ databases">
        <title>Depth-based differentiation of microbial function through sediment-hosted aquifers and enrichment of novel symbionts in the deep terrestrial subsurface.</title>
        <authorList>
            <person name="Probst A.J."/>
            <person name="Ladd B."/>
            <person name="Jarett J.K."/>
            <person name="Geller-Mcgrath D.E."/>
            <person name="Sieber C.M.K."/>
            <person name="Emerson J.B."/>
            <person name="Anantharaman K."/>
            <person name="Thomas B.C."/>
            <person name="Malmstrom R."/>
            <person name="Stieglmeier M."/>
            <person name="Klingl A."/>
            <person name="Woyke T."/>
            <person name="Ryan C.M."/>
            <person name="Banfield J.F."/>
        </authorList>
    </citation>
    <scope>NUCLEOTIDE SEQUENCE [LARGE SCALE GENOMIC DNA]</scope>
</reference>
<keyword evidence="1" id="KW-1133">Transmembrane helix</keyword>
<keyword evidence="1" id="KW-0472">Membrane</keyword>
<evidence type="ECO:0000313" key="3">
    <source>
        <dbReference type="Proteomes" id="UP000229526"/>
    </source>
</evidence>
<name>A0A2H0UPA1_9BACT</name>
<accession>A0A2H0UPA1</accession>
<protein>
    <submittedName>
        <fullName evidence="2">Uncharacterized protein</fullName>
    </submittedName>
</protein>
<feature type="transmembrane region" description="Helical" evidence="1">
    <location>
        <begin position="74"/>
        <end position="90"/>
    </location>
</feature>
<feature type="transmembrane region" description="Helical" evidence="1">
    <location>
        <begin position="96"/>
        <end position="113"/>
    </location>
</feature>
<dbReference type="EMBL" id="PFBD01000001">
    <property type="protein sequence ID" value="PIR87486.1"/>
    <property type="molecule type" value="Genomic_DNA"/>
</dbReference>
<dbReference type="AlphaFoldDB" id="A0A2H0UPA1"/>
<evidence type="ECO:0000313" key="2">
    <source>
        <dbReference type="EMBL" id="PIR87486.1"/>
    </source>
</evidence>
<dbReference type="Proteomes" id="UP000229526">
    <property type="component" value="Unassembled WGS sequence"/>
</dbReference>
<evidence type="ECO:0000256" key="1">
    <source>
        <dbReference type="SAM" id="Phobius"/>
    </source>
</evidence>
<sequence length="120" mass="14022">MADFLHKKIRRPWLLLILWLGYPAIMLFLGKDDQLVPYAVTLTSIFLIYNLIGNQIDISKNKSIEILGVRINKNSLLLIAALAVFGVIYDSDIRDIADFFLLALLLFFWYQYINWRIERG</sequence>
<feature type="transmembrane region" description="Helical" evidence="1">
    <location>
        <begin position="12"/>
        <end position="29"/>
    </location>
</feature>
<proteinExistence type="predicted"/>
<feature type="transmembrane region" description="Helical" evidence="1">
    <location>
        <begin position="35"/>
        <end position="53"/>
    </location>
</feature>
<organism evidence="2 3">
    <name type="scientific">Candidatus Harrisonbacteria bacterium CG10_big_fil_rev_8_21_14_0_10_49_15</name>
    <dbReference type="NCBI Taxonomy" id="1974587"/>
    <lineage>
        <taxon>Bacteria</taxon>
        <taxon>Candidatus Harrisoniibacteriota</taxon>
    </lineage>
</organism>
<gene>
    <name evidence="2" type="ORF">COU11_00005</name>
</gene>